<evidence type="ECO:0000313" key="2">
    <source>
        <dbReference type="EMBL" id="MCZ4281839.1"/>
    </source>
</evidence>
<organism evidence="2 3">
    <name type="scientific">Kiloniella laminariae</name>
    <dbReference type="NCBI Taxonomy" id="454162"/>
    <lineage>
        <taxon>Bacteria</taxon>
        <taxon>Pseudomonadati</taxon>
        <taxon>Pseudomonadota</taxon>
        <taxon>Alphaproteobacteria</taxon>
        <taxon>Rhodospirillales</taxon>
        <taxon>Kiloniellaceae</taxon>
        <taxon>Kiloniella</taxon>
    </lineage>
</organism>
<reference evidence="2" key="1">
    <citation type="submission" date="2022-12" db="EMBL/GenBank/DDBJ databases">
        <title>Bacterial isolates from different developmental stages of Nematostella vectensis.</title>
        <authorList>
            <person name="Fraune S."/>
        </authorList>
    </citation>
    <scope>NUCLEOTIDE SEQUENCE</scope>
    <source>
        <strain evidence="2">G21630-S1</strain>
    </source>
</reference>
<evidence type="ECO:0000259" key="1">
    <source>
        <dbReference type="PROSITE" id="PS51186"/>
    </source>
</evidence>
<dbReference type="CDD" id="cd04301">
    <property type="entry name" value="NAT_SF"/>
    <property type="match status" value="1"/>
</dbReference>
<name>A0ABT4LL57_9PROT</name>
<evidence type="ECO:0000313" key="3">
    <source>
        <dbReference type="Proteomes" id="UP001069802"/>
    </source>
</evidence>
<dbReference type="InterPro" id="IPR000182">
    <property type="entry name" value="GNAT_dom"/>
</dbReference>
<sequence>MCEFTIFPQAVEDEVLLDPLLDITFGSNRKARPSYRLRDGIDPIDQLCFSAKSPEGEFLATLRFWPVLIGGEEALLLGPLAVQPHLQGKGIGKALVAHGVKQAKELGYRICFVVGEQRYYAPYGFVPAHALGFDMPVPVDTDRFQVMTLQGTSFDLLPKGVIEIWNRAPVRKRKAL</sequence>
<dbReference type="Proteomes" id="UP001069802">
    <property type="component" value="Unassembled WGS sequence"/>
</dbReference>
<dbReference type="Pfam" id="PF00583">
    <property type="entry name" value="Acetyltransf_1"/>
    <property type="match status" value="1"/>
</dbReference>
<protein>
    <submittedName>
        <fullName evidence="2">N-acetyltransferase</fullName>
    </submittedName>
</protein>
<feature type="domain" description="N-acetyltransferase" evidence="1">
    <location>
        <begin position="4"/>
        <end position="152"/>
    </location>
</feature>
<proteinExistence type="predicted"/>
<dbReference type="Gene3D" id="3.40.630.30">
    <property type="match status" value="1"/>
</dbReference>
<keyword evidence="3" id="KW-1185">Reference proteome</keyword>
<dbReference type="RefSeq" id="WP_269423993.1">
    <property type="nucleotide sequence ID" value="NZ_JAPWGY010000004.1"/>
</dbReference>
<dbReference type="EMBL" id="JAPWGY010000004">
    <property type="protein sequence ID" value="MCZ4281839.1"/>
    <property type="molecule type" value="Genomic_DNA"/>
</dbReference>
<dbReference type="PROSITE" id="PS51186">
    <property type="entry name" value="GNAT"/>
    <property type="match status" value="1"/>
</dbReference>
<gene>
    <name evidence="2" type="ORF">O4H49_13695</name>
</gene>
<dbReference type="InterPro" id="IPR016181">
    <property type="entry name" value="Acyl_CoA_acyltransferase"/>
</dbReference>
<accession>A0ABT4LL57</accession>
<comment type="caution">
    <text evidence="2">The sequence shown here is derived from an EMBL/GenBank/DDBJ whole genome shotgun (WGS) entry which is preliminary data.</text>
</comment>
<dbReference type="SUPFAM" id="SSF55729">
    <property type="entry name" value="Acyl-CoA N-acyltransferases (Nat)"/>
    <property type="match status" value="1"/>
</dbReference>